<dbReference type="AlphaFoldDB" id="A0AAN7P5A9"/>
<organism evidence="2 3">
    <name type="scientific">Aquatica leii</name>
    <dbReference type="NCBI Taxonomy" id="1421715"/>
    <lineage>
        <taxon>Eukaryota</taxon>
        <taxon>Metazoa</taxon>
        <taxon>Ecdysozoa</taxon>
        <taxon>Arthropoda</taxon>
        <taxon>Hexapoda</taxon>
        <taxon>Insecta</taxon>
        <taxon>Pterygota</taxon>
        <taxon>Neoptera</taxon>
        <taxon>Endopterygota</taxon>
        <taxon>Coleoptera</taxon>
        <taxon>Polyphaga</taxon>
        <taxon>Elateriformia</taxon>
        <taxon>Elateroidea</taxon>
        <taxon>Lampyridae</taxon>
        <taxon>Luciolinae</taxon>
        <taxon>Aquatica</taxon>
    </lineage>
</organism>
<evidence type="ECO:0000256" key="1">
    <source>
        <dbReference type="SAM" id="Phobius"/>
    </source>
</evidence>
<keyword evidence="1" id="KW-0812">Transmembrane</keyword>
<sequence length="197" mass="22963">MLFNKHIAFNEIVRDREIFFSCKKRTFLIARKWSVRHYLDTSILIFFKVFKSWPGIILAVLGIIVIFTVPVEFKTIVLDWLPKIAVQIIMVINFVMTILISILLIVGTVKRNMYLMIPWVLLGIMLAIGLLVSVIYTSVDFFLKHDTLSGSLFLVLGLIAFVVYVYMWMVVYSFFAIIKEETDRGAYTKDPFRRAYN</sequence>
<accession>A0AAN7P5A9</accession>
<feature type="transmembrane region" description="Helical" evidence="1">
    <location>
        <begin position="53"/>
        <end position="73"/>
    </location>
</feature>
<feature type="transmembrane region" description="Helical" evidence="1">
    <location>
        <begin position="151"/>
        <end position="175"/>
    </location>
</feature>
<comment type="caution">
    <text evidence="2">The sequence shown here is derived from an EMBL/GenBank/DDBJ whole genome shotgun (WGS) entry which is preliminary data.</text>
</comment>
<feature type="transmembrane region" description="Helical" evidence="1">
    <location>
        <begin position="119"/>
        <end position="139"/>
    </location>
</feature>
<gene>
    <name evidence="2" type="ORF">RN001_014046</name>
</gene>
<protein>
    <submittedName>
        <fullName evidence="2">Uncharacterized protein</fullName>
    </submittedName>
</protein>
<dbReference type="Pfam" id="PF15860">
    <property type="entry name" value="DUF4728"/>
    <property type="match status" value="1"/>
</dbReference>
<keyword evidence="1" id="KW-0472">Membrane</keyword>
<feature type="transmembrane region" description="Helical" evidence="1">
    <location>
        <begin position="85"/>
        <end position="107"/>
    </location>
</feature>
<dbReference type="PANTHER" id="PTHR34609:SF17">
    <property type="entry name" value="GEO08273P1-RELATED"/>
    <property type="match status" value="1"/>
</dbReference>
<dbReference type="InterPro" id="IPR053077">
    <property type="entry name" value="MARVEL_domain_protein_3"/>
</dbReference>
<name>A0AAN7P5A9_9COLE</name>
<keyword evidence="1" id="KW-1133">Transmembrane helix</keyword>
<reference evidence="3" key="1">
    <citation type="submission" date="2023-01" db="EMBL/GenBank/DDBJ databases">
        <title>Key to firefly adult light organ development and bioluminescence: homeobox transcription factors regulate luciferase expression and transportation to peroxisome.</title>
        <authorList>
            <person name="Fu X."/>
        </authorList>
    </citation>
    <scope>NUCLEOTIDE SEQUENCE [LARGE SCALE GENOMIC DNA]</scope>
</reference>
<keyword evidence="3" id="KW-1185">Reference proteome</keyword>
<dbReference type="EMBL" id="JARPUR010000006">
    <property type="protein sequence ID" value="KAK4874686.1"/>
    <property type="molecule type" value="Genomic_DNA"/>
</dbReference>
<evidence type="ECO:0000313" key="3">
    <source>
        <dbReference type="Proteomes" id="UP001353858"/>
    </source>
</evidence>
<dbReference type="PANTHER" id="PTHR34609">
    <property type="entry name" value="GEO08273P1-RELATED"/>
    <property type="match status" value="1"/>
</dbReference>
<proteinExistence type="predicted"/>
<evidence type="ECO:0000313" key="2">
    <source>
        <dbReference type="EMBL" id="KAK4874686.1"/>
    </source>
</evidence>
<dbReference type="Proteomes" id="UP001353858">
    <property type="component" value="Unassembled WGS sequence"/>
</dbReference>
<dbReference type="InterPro" id="IPR031720">
    <property type="entry name" value="DUF4728"/>
</dbReference>